<organism evidence="4 5">
    <name type="scientific">Priapulus caudatus</name>
    <name type="common">Priapulid worm</name>
    <dbReference type="NCBI Taxonomy" id="37621"/>
    <lineage>
        <taxon>Eukaryota</taxon>
        <taxon>Metazoa</taxon>
        <taxon>Ecdysozoa</taxon>
        <taxon>Scalidophora</taxon>
        <taxon>Priapulida</taxon>
        <taxon>Priapulimorpha</taxon>
        <taxon>Priapulimorphida</taxon>
        <taxon>Priapulidae</taxon>
        <taxon>Priapulus</taxon>
    </lineage>
</organism>
<dbReference type="Proteomes" id="UP000695022">
    <property type="component" value="Unplaced"/>
</dbReference>
<protein>
    <submittedName>
        <fullName evidence="5">Uncharacterized protein LOC106816824</fullName>
    </submittedName>
</protein>
<reference evidence="5" key="1">
    <citation type="submission" date="2025-08" db="UniProtKB">
        <authorList>
            <consortium name="RefSeq"/>
        </authorList>
    </citation>
    <scope>IDENTIFICATION</scope>
</reference>
<dbReference type="Pfam" id="PF04931">
    <property type="entry name" value="DNA_pol_phi"/>
    <property type="match status" value="1"/>
</dbReference>
<dbReference type="RefSeq" id="XP_014676945.1">
    <property type="nucleotide sequence ID" value="XM_014821459.1"/>
</dbReference>
<evidence type="ECO:0000313" key="5">
    <source>
        <dbReference type="RefSeq" id="XP_014676945.1"/>
    </source>
</evidence>
<name>A0ABM1EXM4_PRICU</name>
<dbReference type="PANTHER" id="PTHR13213:SF2">
    <property type="entry name" value="MYB-BINDING PROTEIN 1A"/>
    <property type="match status" value="1"/>
</dbReference>
<feature type="region of interest" description="Disordered" evidence="3">
    <location>
        <begin position="332"/>
        <end position="374"/>
    </location>
</feature>
<feature type="region of interest" description="Disordered" evidence="3">
    <location>
        <begin position="415"/>
        <end position="533"/>
    </location>
</feature>
<accession>A0ABM1EXM4</accession>
<evidence type="ECO:0000256" key="3">
    <source>
        <dbReference type="SAM" id="MobiDB-lite"/>
    </source>
</evidence>
<sequence length="533" mass="58569">MPAEVQSTKTNMLRLWDNLSDCKQELRLNSATQLVEQLILKQKATGDGEETCEEVKYAVTRLVKGMASGRECIRVGFPTLLTELLKEFDSVTCEDVLSLVKQHLKIQGKKEEQKNCAIGRIFVYQCLIVSGKLQKDKGAHVEPVLTQLLELQLARPPLEPLVAEALVSLVSCSTERRFRKQLWPTLSGGLRGGWDACTPDTLRLLLACETRHPDPPPPSPLVTPAFVAEHWSHAPLTCEANFAAIAAAIARQRDPAAALHPFARDLVATMAARRRPSDVRAFLARARRRRAVGDAVRKTRVAIAYRVVAPPRRAHRRDAERAAVVLSARCPRRCSRPPARGQHAARRGGARGRRRRGGAEPRSGRRPGERVDRIVGEAAPACAAHARLEETIARQMAPAAHDALEPLLRDAFSGDRGSAARRGGDGGRARAWPSSGYRRLRARACAARRETPPPPSPTRPSSSSSRTRSSTTSTTTAAAPLRRSTRANTRRFPRDSSSSLFVGPEEVEDSLSDVLVCQSKAYEEKKGKGKERK</sequence>
<feature type="compositionally biased region" description="Basic residues" evidence="3">
    <location>
        <begin position="343"/>
        <end position="356"/>
    </location>
</feature>
<proteinExistence type="predicted"/>
<gene>
    <name evidence="5" type="primary">LOC106816824</name>
</gene>
<keyword evidence="2" id="KW-0539">Nucleus</keyword>
<dbReference type="PANTHER" id="PTHR13213">
    <property type="entry name" value="MYB-BINDING PROTEIN 1A FAMILY MEMBER"/>
    <property type="match status" value="1"/>
</dbReference>
<evidence type="ECO:0000256" key="1">
    <source>
        <dbReference type="ARBA" id="ARBA00004123"/>
    </source>
</evidence>
<evidence type="ECO:0000313" key="4">
    <source>
        <dbReference type="Proteomes" id="UP000695022"/>
    </source>
</evidence>
<feature type="compositionally biased region" description="Low complexity" evidence="3">
    <location>
        <begin position="459"/>
        <end position="482"/>
    </location>
</feature>
<dbReference type="InterPro" id="IPR007015">
    <property type="entry name" value="DNA_pol_V/MYBBP1A"/>
</dbReference>
<evidence type="ECO:0000256" key="2">
    <source>
        <dbReference type="ARBA" id="ARBA00023242"/>
    </source>
</evidence>
<dbReference type="GeneID" id="106816824"/>
<comment type="subcellular location">
    <subcellularLocation>
        <location evidence="1">Nucleus</location>
    </subcellularLocation>
</comment>
<keyword evidence="4" id="KW-1185">Reference proteome</keyword>
<feature type="compositionally biased region" description="Basic and acidic residues" evidence="3">
    <location>
        <begin position="357"/>
        <end position="374"/>
    </location>
</feature>